<dbReference type="KEGG" id="egr:104442225"/>
<organism evidence="4">
    <name type="scientific">Eucalyptus grandis</name>
    <name type="common">Flooded gum</name>
    <dbReference type="NCBI Taxonomy" id="71139"/>
    <lineage>
        <taxon>Eukaryota</taxon>
        <taxon>Viridiplantae</taxon>
        <taxon>Streptophyta</taxon>
        <taxon>Embryophyta</taxon>
        <taxon>Tracheophyta</taxon>
        <taxon>Spermatophyta</taxon>
        <taxon>Magnoliopsida</taxon>
        <taxon>eudicotyledons</taxon>
        <taxon>Gunneridae</taxon>
        <taxon>Pentapetalae</taxon>
        <taxon>rosids</taxon>
        <taxon>malvids</taxon>
        <taxon>Myrtales</taxon>
        <taxon>Myrtaceae</taxon>
        <taxon>Myrtoideae</taxon>
        <taxon>Eucalypteae</taxon>
        <taxon>Eucalyptus</taxon>
    </lineage>
</organism>
<dbReference type="InterPro" id="IPR039391">
    <property type="entry name" value="Phytocyanin-like"/>
</dbReference>
<feature type="compositionally biased region" description="Pro residues" evidence="1">
    <location>
        <begin position="158"/>
        <end position="172"/>
    </location>
</feature>
<dbReference type="PANTHER" id="PTHR33021:SF213">
    <property type="entry name" value="OS12G0454600 PROTEIN"/>
    <property type="match status" value="1"/>
</dbReference>
<name>A0A059CJX9_EUCGR</name>
<sequence>MAAATNPTALALFLFLAAASSAPSAAAAYANYTVGGNSGWLFNETTNATSTNYSAWAASQTFNLGDYLLFNTNSNQTVIQTYNLTTYQACSVDDASDDDFFQYGGGSDQFGEALSVAVPLTHEGTNCFFSDADDGVQCQSGMRFQIDVQHGSGLPPSLNQPPPPPYATPPGPGAADSTPGTAVNAPGNSGSGGSGGGAGVRGAAWGGVSLLLATLFF</sequence>
<dbReference type="OrthoDB" id="688954at2759"/>
<dbReference type="Gramene" id="KCW78245">
    <property type="protein sequence ID" value="KCW78245"/>
    <property type="gene ID" value="EUGRSUZ_D02434"/>
</dbReference>
<dbReference type="GO" id="GO:0005886">
    <property type="term" value="C:plasma membrane"/>
    <property type="evidence" value="ECO:0000318"/>
    <property type="project" value="GO_Central"/>
</dbReference>
<evidence type="ECO:0000256" key="2">
    <source>
        <dbReference type="SAM" id="SignalP"/>
    </source>
</evidence>
<feature type="domain" description="Phytocyanin" evidence="3">
    <location>
        <begin position="30"/>
        <end position="150"/>
    </location>
</feature>
<dbReference type="GO" id="GO:0009055">
    <property type="term" value="F:electron transfer activity"/>
    <property type="evidence" value="ECO:0007669"/>
    <property type="project" value="InterPro"/>
</dbReference>
<dbReference type="PROSITE" id="PS51485">
    <property type="entry name" value="PHYTOCYANIN"/>
    <property type="match status" value="1"/>
</dbReference>
<accession>A0A059CJX9</accession>
<dbReference type="STRING" id="71139.A0A059CJX9"/>
<reference evidence="4" key="1">
    <citation type="submission" date="2013-07" db="EMBL/GenBank/DDBJ databases">
        <title>The genome of Eucalyptus grandis.</title>
        <authorList>
            <person name="Schmutz J."/>
            <person name="Hayes R."/>
            <person name="Myburg A."/>
            <person name="Tuskan G."/>
            <person name="Grattapaglia D."/>
            <person name="Rokhsar D.S."/>
        </authorList>
    </citation>
    <scope>NUCLEOTIDE SEQUENCE</scope>
    <source>
        <tissue evidence="4">Leaf extractions</tissue>
    </source>
</reference>
<dbReference type="Pfam" id="PF02298">
    <property type="entry name" value="Cu_bind_like"/>
    <property type="match status" value="1"/>
</dbReference>
<feature type="region of interest" description="Disordered" evidence="1">
    <location>
        <begin position="149"/>
        <end position="198"/>
    </location>
</feature>
<evidence type="ECO:0000256" key="1">
    <source>
        <dbReference type="SAM" id="MobiDB-lite"/>
    </source>
</evidence>
<dbReference type="FunFam" id="2.60.40.420:FF:000048">
    <property type="entry name" value="Early nodulin-like protein 18"/>
    <property type="match status" value="1"/>
</dbReference>
<dbReference type="Gene3D" id="2.60.40.420">
    <property type="entry name" value="Cupredoxins - blue copper proteins"/>
    <property type="match status" value="1"/>
</dbReference>
<dbReference type="SUPFAM" id="SSF49503">
    <property type="entry name" value="Cupredoxins"/>
    <property type="match status" value="1"/>
</dbReference>
<dbReference type="AlphaFoldDB" id="A0A059CJX9"/>
<dbReference type="InParanoid" id="A0A059CJX9"/>
<feature type="compositionally biased region" description="Gly residues" evidence="1">
    <location>
        <begin position="189"/>
        <end position="198"/>
    </location>
</feature>
<dbReference type="eggNOG" id="ENOG502RXIS">
    <property type="taxonomic scope" value="Eukaryota"/>
</dbReference>
<proteinExistence type="predicted"/>
<keyword evidence="2" id="KW-0732">Signal</keyword>
<dbReference type="InterPro" id="IPR003245">
    <property type="entry name" value="Phytocyanin_dom"/>
</dbReference>
<gene>
    <name evidence="4" type="ORF">EUGRSUZ_D02434</name>
</gene>
<dbReference type="InterPro" id="IPR008972">
    <property type="entry name" value="Cupredoxin"/>
</dbReference>
<feature type="signal peptide" evidence="2">
    <location>
        <begin position="1"/>
        <end position="21"/>
    </location>
</feature>
<evidence type="ECO:0000313" key="4">
    <source>
        <dbReference type="EMBL" id="KCW78245.1"/>
    </source>
</evidence>
<dbReference type="OMA" id="SWAADET"/>
<feature type="chain" id="PRO_5001575333" description="Phytocyanin domain-containing protein" evidence="2">
    <location>
        <begin position="22"/>
        <end position="217"/>
    </location>
</feature>
<evidence type="ECO:0000259" key="3">
    <source>
        <dbReference type="PROSITE" id="PS51485"/>
    </source>
</evidence>
<dbReference type="PANTHER" id="PTHR33021">
    <property type="entry name" value="BLUE COPPER PROTEIN"/>
    <property type="match status" value="1"/>
</dbReference>
<dbReference type="EMBL" id="KK198756">
    <property type="protein sequence ID" value="KCW78245.1"/>
    <property type="molecule type" value="Genomic_DNA"/>
</dbReference>
<protein>
    <recommendedName>
        <fullName evidence="3">Phytocyanin domain-containing protein</fullName>
    </recommendedName>
</protein>